<reference evidence="15 16" key="1">
    <citation type="journal article" date="2016" name="Nat. Commun.">
        <title>Thousands of microbial genomes shed light on interconnected biogeochemical processes in an aquifer system.</title>
        <authorList>
            <person name="Anantharaman K."/>
            <person name="Brown C.T."/>
            <person name="Hug L.A."/>
            <person name="Sharon I."/>
            <person name="Castelle C.J."/>
            <person name="Probst A.J."/>
            <person name="Thomas B.C."/>
            <person name="Singh A."/>
            <person name="Wilkins M.J."/>
            <person name="Karaoz U."/>
            <person name="Brodie E.L."/>
            <person name="Williams K.H."/>
            <person name="Hubbard S.S."/>
            <person name="Banfield J.F."/>
        </authorList>
    </citation>
    <scope>NUCLEOTIDE SEQUENCE [LARGE SCALE GENOMIC DNA]</scope>
</reference>
<dbReference type="InterPro" id="IPR012001">
    <property type="entry name" value="Thiamin_PyroP_enz_TPP-bd_dom"/>
</dbReference>
<dbReference type="GO" id="GO:0005948">
    <property type="term" value="C:acetolactate synthase complex"/>
    <property type="evidence" value="ECO:0007669"/>
    <property type="project" value="TreeGrafter"/>
</dbReference>
<keyword evidence="7 11" id="KW-0479">Metal-binding</keyword>
<dbReference type="Pfam" id="PF00205">
    <property type="entry name" value="TPP_enzyme_M"/>
    <property type="match status" value="1"/>
</dbReference>
<dbReference type="SUPFAM" id="SSF52518">
    <property type="entry name" value="Thiamin diphosphate-binding fold (THDP-binding)"/>
    <property type="match status" value="2"/>
</dbReference>
<feature type="domain" description="Thiamine pyrophosphate enzyme TPP-binding" evidence="13">
    <location>
        <begin position="392"/>
        <end position="539"/>
    </location>
</feature>
<dbReference type="UniPathway" id="UPA00049">
    <property type="reaction ID" value="UER00059"/>
</dbReference>
<keyword evidence="5 11" id="KW-0028">Amino-acid biosynthesis</keyword>
<comment type="cofactor">
    <cofactor evidence="11">
        <name>thiamine diphosphate</name>
        <dbReference type="ChEBI" id="CHEBI:58937"/>
    </cofactor>
    <text evidence="11">Binds 1 thiamine pyrophosphate per subunit.</text>
</comment>
<evidence type="ECO:0000256" key="10">
    <source>
        <dbReference type="ARBA" id="ARBA00023304"/>
    </source>
</evidence>
<evidence type="ECO:0000259" key="14">
    <source>
        <dbReference type="Pfam" id="PF02776"/>
    </source>
</evidence>
<evidence type="ECO:0000256" key="3">
    <source>
        <dbReference type="ARBA" id="ARBA00007812"/>
    </source>
</evidence>
<comment type="catalytic activity">
    <reaction evidence="11">
        <text>2 pyruvate + H(+) = (2S)-2-acetolactate + CO2</text>
        <dbReference type="Rhea" id="RHEA:25249"/>
        <dbReference type="ChEBI" id="CHEBI:15361"/>
        <dbReference type="ChEBI" id="CHEBI:15378"/>
        <dbReference type="ChEBI" id="CHEBI:16526"/>
        <dbReference type="ChEBI" id="CHEBI:58476"/>
        <dbReference type="EC" id="2.2.1.6"/>
    </reaction>
</comment>
<dbReference type="GO" id="GO:0003984">
    <property type="term" value="F:acetolactate synthase activity"/>
    <property type="evidence" value="ECO:0007669"/>
    <property type="project" value="UniProtKB-EC"/>
</dbReference>
<dbReference type="AlphaFoldDB" id="A0A1F6CVD3"/>
<dbReference type="Pfam" id="PF02776">
    <property type="entry name" value="TPP_enzyme_N"/>
    <property type="match status" value="1"/>
</dbReference>
<dbReference type="PROSITE" id="PS00187">
    <property type="entry name" value="TPP_ENZYMES"/>
    <property type="match status" value="1"/>
</dbReference>
<evidence type="ECO:0000256" key="5">
    <source>
        <dbReference type="ARBA" id="ARBA00022605"/>
    </source>
</evidence>
<evidence type="ECO:0000313" key="15">
    <source>
        <dbReference type="EMBL" id="OGG53001.1"/>
    </source>
</evidence>
<dbReference type="STRING" id="1798480.A2851_02985"/>
<evidence type="ECO:0000259" key="13">
    <source>
        <dbReference type="Pfam" id="PF02775"/>
    </source>
</evidence>
<dbReference type="InterPro" id="IPR000399">
    <property type="entry name" value="TPP-bd_CS"/>
</dbReference>
<organism evidence="15 16">
    <name type="scientific">Candidatus Kaiserbacteria bacterium RIFCSPHIGHO2_01_FULL_53_29</name>
    <dbReference type="NCBI Taxonomy" id="1798480"/>
    <lineage>
        <taxon>Bacteria</taxon>
        <taxon>Candidatus Kaiseribacteriota</taxon>
    </lineage>
</organism>
<dbReference type="EMBL" id="MFKT01000020">
    <property type="protein sequence ID" value="OGG53001.1"/>
    <property type="molecule type" value="Genomic_DNA"/>
</dbReference>
<keyword evidence="8 11" id="KW-0460">Magnesium</keyword>
<proteinExistence type="inferred from homology"/>
<dbReference type="Gene3D" id="3.40.50.1220">
    <property type="entry name" value="TPP-binding domain"/>
    <property type="match status" value="1"/>
</dbReference>
<dbReference type="GO" id="GO:0030976">
    <property type="term" value="F:thiamine pyrophosphate binding"/>
    <property type="evidence" value="ECO:0007669"/>
    <property type="project" value="UniProtKB-UniRule"/>
</dbReference>
<comment type="pathway">
    <text evidence="1 11">Amino-acid biosynthesis; L-isoleucine biosynthesis; L-isoleucine from 2-oxobutanoate: step 1/4.</text>
</comment>
<dbReference type="InterPro" id="IPR029061">
    <property type="entry name" value="THDP-binding"/>
</dbReference>
<dbReference type="GO" id="GO:0009099">
    <property type="term" value="P:L-valine biosynthetic process"/>
    <property type="evidence" value="ECO:0007669"/>
    <property type="project" value="UniProtKB-UniPathway"/>
</dbReference>
<evidence type="ECO:0000259" key="12">
    <source>
        <dbReference type="Pfam" id="PF00205"/>
    </source>
</evidence>
<dbReference type="InterPro" id="IPR012000">
    <property type="entry name" value="Thiamin_PyroP_enz_cen_dom"/>
</dbReference>
<feature type="domain" description="Thiamine pyrophosphate enzyme N-terminal TPP-binding" evidence="14">
    <location>
        <begin position="5"/>
        <end position="116"/>
    </location>
</feature>
<evidence type="ECO:0000256" key="9">
    <source>
        <dbReference type="ARBA" id="ARBA00023052"/>
    </source>
</evidence>
<dbReference type="InterPro" id="IPR029035">
    <property type="entry name" value="DHS-like_NAD/FAD-binding_dom"/>
</dbReference>
<sequence>MEKISGSQALMKSLVREGVDTIFGYPGGAIMPIYDALYDYKDRIRHILVRHEQGAAHAAEGYSRLRGKPGVAMATSGPGATNLVTGIADAMCDSIPIVCITGQVPMAALGTDAFQEAPIIGIVTPITKWCFQVTKAEEIPEAIAKAFHIASTGRPGPVLVDITKNAQIELFDFDPSAKYTFPTRKSDIEPDFTEQLKEAVELLNNAKQPYMLIGHGISISKAEKELKEFIEKSGIPVASTLLGLSSLSTDHPLYMGMLGMHGNYSTNKLTNQADVVLAVGMRFDDRVTGKVSGYLPNAKVIHVDIDRAELDKVIEATIPIHADAKRFLTAITPLMKRRDHSAWIKQFKALDAEEKKEVGDAELYPKEGEITMAETIRILSEKTKGGAVIVADVGQHQMVAARYYQFRNPDSYITSGGLGTMGFALPAAMGAKVGDPSREVIAIIGDGSFQMTLQELGTIRQEKLAVKIIILNNRHLGMVRQWQELFFEERYSFVHMDNPDFNKITDGYHIPNELVEKREDLAAALDRLLAAKGSYLLDVRVEKEENVFPMIPSGANIDDIRIK</sequence>
<dbReference type="GO" id="GO:0009097">
    <property type="term" value="P:isoleucine biosynthetic process"/>
    <property type="evidence" value="ECO:0007669"/>
    <property type="project" value="UniProtKB-UniPathway"/>
</dbReference>
<evidence type="ECO:0000256" key="11">
    <source>
        <dbReference type="RuleBase" id="RU003591"/>
    </source>
</evidence>
<keyword evidence="9 11" id="KW-0786">Thiamine pyrophosphate</keyword>
<dbReference type="CDD" id="cd02015">
    <property type="entry name" value="TPP_AHAS"/>
    <property type="match status" value="1"/>
</dbReference>
<comment type="pathway">
    <text evidence="2 11">Amino-acid biosynthesis; L-valine biosynthesis; L-valine from pyruvate: step 1/4.</text>
</comment>
<dbReference type="InterPro" id="IPR039368">
    <property type="entry name" value="AHAS_TPP"/>
</dbReference>
<name>A0A1F6CVD3_9BACT</name>
<dbReference type="GO" id="GO:0000287">
    <property type="term" value="F:magnesium ion binding"/>
    <property type="evidence" value="ECO:0007669"/>
    <property type="project" value="UniProtKB-UniRule"/>
</dbReference>
<accession>A0A1F6CVD3</accession>
<keyword evidence="6 11" id="KW-0808">Transferase</keyword>
<evidence type="ECO:0000313" key="16">
    <source>
        <dbReference type="Proteomes" id="UP000176863"/>
    </source>
</evidence>
<dbReference type="InterPro" id="IPR012846">
    <property type="entry name" value="Acetolactate_synth_lsu"/>
</dbReference>
<dbReference type="Gene3D" id="3.40.50.970">
    <property type="match status" value="2"/>
</dbReference>
<dbReference type="SUPFAM" id="SSF52467">
    <property type="entry name" value="DHS-like NAD/FAD-binding domain"/>
    <property type="match status" value="1"/>
</dbReference>
<dbReference type="InterPro" id="IPR045229">
    <property type="entry name" value="TPP_enz"/>
</dbReference>
<evidence type="ECO:0000256" key="8">
    <source>
        <dbReference type="ARBA" id="ARBA00022842"/>
    </source>
</evidence>
<evidence type="ECO:0000256" key="7">
    <source>
        <dbReference type="ARBA" id="ARBA00022723"/>
    </source>
</evidence>
<dbReference type="NCBIfam" id="TIGR00118">
    <property type="entry name" value="acolac_lg"/>
    <property type="match status" value="1"/>
</dbReference>
<evidence type="ECO:0000256" key="1">
    <source>
        <dbReference type="ARBA" id="ARBA00004974"/>
    </source>
</evidence>
<dbReference type="FunFam" id="3.40.50.970:FF:000007">
    <property type="entry name" value="Acetolactate synthase"/>
    <property type="match status" value="1"/>
</dbReference>
<evidence type="ECO:0000256" key="6">
    <source>
        <dbReference type="ARBA" id="ARBA00022679"/>
    </source>
</evidence>
<comment type="similarity">
    <text evidence="3 11">Belongs to the TPP enzyme family.</text>
</comment>
<comment type="caution">
    <text evidence="15">The sequence shown here is derived from an EMBL/GenBank/DDBJ whole genome shotgun (WGS) entry which is preliminary data.</text>
</comment>
<dbReference type="CDD" id="cd07035">
    <property type="entry name" value="TPP_PYR_POX_like"/>
    <property type="match status" value="1"/>
</dbReference>
<dbReference type="Proteomes" id="UP000176863">
    <property type="component" value="Unassembled WGS sequence"/>
</dbReference>
<comment type="cofactor">
    <cofactor evidence="11">
        <name>Mg(2+)</name>
        <dbReference type="ChEBI" id="CHEBI:18420"/>
    </cofactor>
    <text evidence="11">Binds 1 Mg(2+) ion per subunit.</text>
</comment>
<dbReference type="GO" id="GO:0050660">
    <property type="term" value="F:flavin adenine dinucleotide binding"/>
    <property type="evidence" value="ECO:0007669"/>
    <property type="project" value="InterPro"/>
</dbReference>
<dbReference type="EC" id="2.2.1.6" evidence="4 11"/>
<dbReference type="PANTHER" id="PTHR18968:SF13">
    <property type="entry name" value="ACETOLACTATE SYNTHASE CATALYTIC SUBUNIT, MITOCHONDRIAL"/>
    <property type="match status" value="1"/>
</dbReference>
<dbReference type="PANTHER" id="PTHR18968">
    <property type="entry name" value="THIAMINE PYROPHOSPHATE ENZYMES"/>
    <property type="match status" value="1"/>
</dbReference>
<dbReference type="InterPro" id="IPR011766">
    <property type="entry name" value="TPP_enzyme_TPP-bd"/>
</dbReference>
<dbReference type="Pfam" id="PF02775">
    <property type="entry name" value="TPP_enzyme_C"/>
    <property type="match status" value="1"/>
</dbReference>
<keyword evidence="10 11" id="KW-0100">Branched-chain amino acid biosynthesis</keyword>
<evidence type="ECO:0000256" key="4">
    <source>
        <dbReference type="ARBA" id="ARBA00013145"/>
    </source>
</evidence>
<feature type="domain" description="Thiamine pyrophosphate enzyme central" evidence="12">
    <location>
        <begin position="196"/>
        <end position="331"/>
    </location>
</feature>
<gene>
    <name evidence="15" type="ORF">A2851_02985</name>
</gene>
<evidence type="ECO:0000256" key="2">
    <source>
        <dbReference type="ARBA" id="ARBA00005025"/>
    </source>
</evidence>
<dbReference type="FunFam" id="3.40.50.1220:FF:000008">
    <property type="entry name" value="Acetolactate synthase"/>
    <property type="match status" value="1"/>
</dbReference>
<protein>
    <recommendedName>
        <fullName evidence="4 11">Acetolactate synthase</fullName>
        <ecNumber evidence="4 11">2.2.1.6</ecNumber>
    </recommendedName>
</protein>
<dbReference type="UniPathway" id="UPA00047">
    <property type="reaction ID" value="UER00055"/>
</dbReference>